<feature type="transmembrane region" description="Helical" evidence="1">
    <location>
        <begin position="46"/>
        <end position="66"/>
    </location>
</feature>
<protein>
    <submittedName>
        <fullName evidence="2">Uncharacterized protein</fullName>
    </submittedName>
</protein>
<accession>A0A3G9JRZ7</accession>
<reference evidence="2 3" key="1">
    <citation type="submission" date="2018-11" db="EMBL/GenBank/DDBJ databases">
        <title>Novel Erysipelotrichaceae bacterium isolated from small intestine of a swine.</title>
        <authorList>
            <person name="Kim J.S."/>
            <person name="Choe H."/>
            <person name="Lee Y.R."/>
            <person name="Kim K.M."/>
            <person name="Park D.S."/>
        </authorList>
    </citation>
    <scope>NUCLEOTIDE SEQUENCE [LARGE SCALE GENOMIC DNA]</scope>
    <source>
        <strain evidence="2 3">SG0102</strain>
    </source>
</reference>
<gene>
    <name evidence="2" type="ORF">SG0102_20820</name>
</gene>
<keyword evidence="1" id="KW-0812">Transmembrane</keyword>
<feature type="transmembrane region" description="Helical" evidence="1">
    <location>
        <begin position="145"/>
        <end position="166"/>
    </location>
</feature>
<feature type="transmembrane region" description="Helical" evidence="1">
    <location>
        <begin position="118"/>
        <end position="139"/>
    </location>
</feature>
<feature type="transmembrane region" description="Helical" evidence="1">
    <location>
        <begin position="23"/>
        <end position="39"/>
    </location>
</feature>
<evidence type="ECO:0000313" key="3">
    <source>
        <dbReference type="Proteomes" id="UP000268059"/>
    </source>
</evidence>
<keyword evidence="1" id="KW-0472">Membrane</keyword>
<dbReference type="EMBL" id="AP019309">
    <property type="protein sequence ID" value="BBH27148.1"/>
    <property type="molecule type" value="Genomic_DNA"/>
</dbReference>
<evidence type="ECO:0000256" key="1">
    <source>
        <dbReference type="SAM" id="Phobius"/>
    </source>
</evidence>
<keyword evidence="3" id="KW-1185">Reference proteome</keyword>
<organism evidence="2 3">
    <name type="scientific">Intestinibaculum porci</name>
    <dbReference type="NCBI Taxonomy" id="2487118"/>
    <lineage>
        <taxon>Bacteria</taxon>
        <taxon>Bacillati</taxon>
        <taxon>Bacillota</taxon>
        <taxon>Erysipelotrichia</taxon>
        <taxon>Erysipelotrichales</taxon>
        <taxon>Erysipelotrichaceae</taxon>
        <taxon>Intestinibaculum</taxon>
    </lineage>
</organism>
<dbReference type="AlphaFoldDB" id="A0A3G9JRZ7"/>
<dbReference type="KEGG" id="ebm:SG0102_20820"/>
<sequence length="315" mass="36944">MKIIGLLCVICLANYYYFHNLRKSLLFLFSSSLYYIVMLRLEMPTFLSVVMCVNVGYMVSACYTLDRFVLVNLLSLLYVEVDLIPLPYVFIIGLCLLMVGVYRNIFAFIKRCDQRESLFLGLITLTLSVLFSLIGNMRLDLLDRVIIITIIYTLTIFSYKAIIIYLNKKEESIEAMSQQEYLKRIRHDLNYAISLQSNSLDSLKKVSKDIDELLYGQDSFICVIKQMAQDHHVSLSVIMDEKISLNKQNYQRFIEVYEIILDHCQDSLSLSMEEGNQYLRVRFRFRLSKNIPLNGDDLMVKFDHDYCIYTLILRR</sequence>
<dbReference type="InParanoid" id="A0A3G9JRZ7"/>
<name>A0A3G9JRZ7_9FIRM</name>
<proteinExistence type="predicted"/>
<evidence type="ECO:0000313" key="2">
    <source>
        <dbReference type="EMBL" id="BBH27148.1"/>
    </source>
</evidence>
<keyword evidence="1" id="KW-1133">Transmembrane helix</keyword>
<feature type="transmembrane region" description="Helical" evidence="1">
    <location>
        <begin position="86"/>
        <end position="106"/>
    </location>
</feature>
<dbReference type="Proteomes" id="UP000268059">
    <property type="component" value="Chromosome"/>
</dbReference>